<dbReference type="InterPro" id="IPR010982">
    <property type="entry name" value="Lambda_DNA-bd_dom_sf"/>
</dbReference>
<dbReference type="EMBL" id="AJLR01000042">
    <property type="protein sequence ID" value="EKN68098.1"/>
    <property type="molecule type" value="Genomic_DNA"/>
</dbReference>
<keyword evidence="2" id="KW-0812">Transmembrane</keyword>
<dbReference type="SMART" id="SM00530">
    <property type="entry name" value="HTH_XRE"/>
    <property type="match status" value="1"/>
</dbReference>
<evidence type="ECO:0000256" key="1">
    <source>
        <dbReference type="ARBA" id="ARBA00004127"/>
    </source>
</evidence>
<comment type="caution">
    <text evidence="6">The sequence shown here is derived from an EMBL/GenBank/DDBJ whole genome shotgun (WGS) entry which is preliminary data.</text>
</comment>
<accession>K6DJ23</accession>
<evidence type="ECO:0000256" key="2">
    <source>
        <dbReference type="ARBA" id="ARBA00022692"/>
    </source>
</evidence>
<proteinExistence type="predicted"/>
<keyword evidence="3" id="KW-1133">Transmembrane helix</keyword>
<sequence>MKGKLSMSESGKDNSLGLLLKDSLKKKSLSMRKLGELTDIDTATISRIINCKRKATPDHLQKFSECLDIPLDTLFTAAGYLQEQKQKKVYSNDINVSIEYIQNFLETSNLLNKKFSIKNVESQLAMYEQFSQTEEGKETIINGFEEKVKKLGSMGPFINQLQQMYAKFCSMKASPPQLAVLGSALLYFILPVDVVPDYILPVGYIDDAIAVQLVLDRFAKKFQGNPNGSSDSFE</sequence>
<evidence type="ECO:0000256" key="4">
    <source>
        <dbReference type="ARBA" id="ARBA00023136"/>
    </source>
</evidence>
<reference evidence="6 7" key="1">
    <citation type="journal article" date="2012" name="Front. Microbiol.">
        <title>Redundancy and modularity in membrane-associated dissimilatory nitrate reduction in Bacillus.</title>
        <authorList>
            <person name="Heylen K."/>
            <person name="Keltjens J."/>
        </authorList>
    </citation>
    <scope>NUCLEOTIDE SEQUENCE [LARGE SCALE GENOMIC DNA]</scope>
    <source>
        <strain evidence="6 7">LMG 9581</strain>
    </source>
</reference>
<evidence type="ECO:0000259" key="5">
    <source>
        <dbReference type="PROSITE" id="PS50943"/>
    </source>
</evidence>
<dbReference type="Pfam" id="PF06803">
    <property type="entry name" value="DUF1232"/>
    <property type="match status" value="1"/>
</dbReference>
<dbReference type="InterPro" id="IPR010652">
    <property type="entry name" value="DUF1232"/>
</dbReference>
<organism evidence="6 7">
    <name type="scientific">Schinkia azotoformans LMG 9581</name>
    <dbReference type="NCBI Taxonomy" id="1131731"/>
    <lineage>
        <taxon>Bacteria</taxon>
        <taxon>Bacillati</taxon>
        <taxon>Bacillota</taxon>
        <taxon>Bacilli</taxon>
        <taxon>Bacillales</taxon>
        <taxon>Bacillaceae</taxon>
        <taxon>Calidifontibacillus/Schinkia group</taxon>
        <taxon>Schinkia</taxon>
    </lineage>
</organism>
<dbReference type="SUPFAM" id="SSF47413">
    <property type="entry name" value="lambda repressor-like DNA-binding domains"/>
    <property type="match status" value="1"/>
</dbReference>
<dbReference type="GO" id="GO:0012505">
    <property type="term" value="C:endomembrane system"/>
    <property type="evidence" value="ECO:0007669"/>
    <property type="project" value="UniProtKB-SubCell"/>
</dbReference>
<comment type="subcellular location">
    <subcellularLocation>
        <location evidence="1">Endomembrane system</location>
        <topology evidence="1">Multi-pass membrane protein</topology>
    </subcellularLocation>
</comment>
<evidence type="ECO:0000256" key="3">
    <source>
        <dbReference type="ARBA" id="ARBA00022989"/>
    </source>
</evidence>
<evidence type="ECO:0000313" key="6">
    <source>
        <dbReference type="EMBL" id="EKN68098.1"/>
    </source>
</evidence>
<dbReference type="STRING" id="1131731.BAZO_06279"/>
<dbReference type="PATRIC" id="fig|1131731.3.peg.1314"/>
<dbReference type="GO" id="GO:0003677">
    <property type="term" value="F:DNA binding"/>
    <property type="evidence" value="ECO:0007669"/>
    <property type="project" value="InterPro"/>
</dbReference>
<dbReference type="Proteomes" id="UP000006315">
    <property type="component" value="Unassembled WGS sequence"/>
</dbReference>
<evidence type="ECO:0000313" key="7">
    <source>
        <dbReference type="Proteomes" id="UP000006315"/>
    </source>
</evidence>
<dbReference type="Gene3D" id="1.10.260.40">
    <property type="entry name" value="lambda repressor-like DNA-binding domains"/>
    <property type="match status" value="1"/>
</dbReference>
<name>K6DJ23_SCHAZ</name>
<dbReference type="InterPro" id="IPR001387">
    <property type="entry name" value="Cro/C1-type_HTH"/>
</dbReference>
<gene>
    <name evidence="6" type="ORF">BAZO_06279</name>
</gene>
<feature type="domain" description="HTH cro/C1-type" evidence="5">
    <location>
        <begin position="20"/>
        <end position="74"/>
    </location>
</feature>
<dbReference type="Pfam" id="PF01381">
    <property type="entry name" value="HTH_3"/>
    <property type="match status" value="1"/>
</dbReference>
<dbReference type="AlphaFoldDB" id="K6DJ23"/>
<keyword evidence="7" id="KW-1185">Reference proteome</keyword>
<keyword evidence="4" id="KW-0472">Membrane</keyword>
<protein>
    <submittedName>
        <fullName evidence="6">Helix-turn-helix domain-containing protein</fullName>
    </submittedName>
</protein>
<dbReference type="PROSITE" id="PS50943">
    <property type="entry name" value="HTH_CROC1"/>
    <property type="match status" value="1"/>
</dbReference>